<feature type="transmembrane region" description="Helical" evidence="3">
    <location>
        <begin position="65"/>
        <end position="82"/>
    </location>
</feature>
<keyword evidence="3" id="KW-1133">Transmembrane helix</keyword>
<dbReference type="EMBL" id="CP162551">
    <property type="protein sequence ID" value="XDI36569.1"/>
    <property type="molecule type" value="Genomic_DNA"/>
</dbReference>
<sequence>MTLYLDVIWFLNLCIDYLLLTLTAIALKRRFTQLRFILSALFASMIVFLMFTPLGGWFYQPWMKAIYSIFIVLIAFGFKRWSYFFQSLFMFYFVTFMTGGGLFALHYFWKTEVDFLEAVSSPAAAGFGSGISWVFVVIGFPLVWFFSKHRIETMEIKKIDYHQLATVTIYLNGQIIKVRGLIDSGNKLHDPISRAPVMIIEASTLYEFFGEETISKILTLDVYGDNESDIQDEWLKRTKIIPYKVIGQSTPFLTAIKPEAVMVEHNGQVYETKHVLIGLQDRALSPDDSYRSIIHPQLVLRPPGTPVAN</sequence>
<evidence type="ECO:0000256" key="2">
    <source>
        <dbReference type="PIRSR" id="PIRSR018571-1"/>
    </source>
</evidence>
<evidence type="ECO:0000256" key="1">
    <source>
        <dbReference type="PIRNR" id="PIRNR018571"/>
    </source>
</evidence>
<comment type="function">
    <text evidence="1">Probable aspartic protease that is responsible for the proteolytic cleavage of the RNA polymerase sigma E factor (SigE/spoIIGB) to yield the active peptide in the mother cell during sporulation. Responds to a signal from the forespore that is triggered by the extracellular signal protein SpoIIR.</text>
</comment>
<keyword evidence="1" id="KW-1003">Cell membrane</keyword>
<dbReference type="GO" id="GO:0004190">
    <property type="term" value="F:aspartic-type endopeptidase activity"/>
    <property type="evidence" value="ECO:0007669"/>
    <property type="project" value="UniProtKB-KW"/>
</dbReference>
<dbReference type="GO" id="GO:0030435">
    <property type="term" value="P:sporulation resulting in formation of a cellular spore"/>
    <property type="evidence" value="ECO:0007669"/>
    <property type="project" value="UniProtKB-KW"/>
</dbReference>
<keyword evidence="1" id="KW-0378">Hydrolase</keyword>
<comment type="similarity">
    <text evidence="1">Belongs to the peptidase U4 family.</text>
</comment>
<feature type="transmembrane region" description="Helical" evidence="3">
    <location>
        <begin position="129"/>
        <end position="147"/>
    </location>
</feature>
<dbReference type="EC" id="3.4.23.-" evidence="1"/>
<reference evidence="4" key="1">
    <citation type="submission" date="2024-07" db="EMBL/GenBank/DDBJ databases">
        <title>Identification and characteristics of an arsenic-resistant bacterial isolate, which belongs to a novel species.</title>
        <authorList>
            <person name="Juszczyk A."/>
            <person name="Kowalczyk A."/>
            <person name="Was K."/>
            <person name="Kosowicz W."/>
            <person name="Budzyn A."/>
            <person name="Latowski D."/>
        </authorList>
    </citation>
    <scope>NUCLEOTIDE SEQUENCE</scope>
    <source>
        <strain evidence="4">As8PL</strain>
    </source>
</reference>
<feature type="transmembrane region" description="Helical" evidence="3">
    <location>
        <begin position="6"/>
        <end position="27"/>
    </location>
</feature>
<keyword evidence="3" id="KW-0812">Transmembrane</keyword>
<keyword evidence="1" id="KW-0749">Sporulation</keyword>
<dbReference type="RefSeq" id="WP_368503997.1">
    <property type="nucleotide sequence ID" value="NZ_CP162551.1"/>
</dbReference>
<dbReference type="AlphaFoldDB" id="A0AB39BS84"/>
<dbReference type="GO" id="GO:0005886">
    <property type="term" value="C:plasma membrane"/>
    <property type="evidence" value="ECO:0007669"/>
    <property type="project" value="UniProtKB-SubCell"/>
</dbReference>
<dbReference type="PIRSF" id="PIRSF018571">
    <property type="entry name" value="SpoIIGA"/>
    <property type="match status" value="1"/>
</dbReference>
<accession>A0AB39BS84</accession>
<dbReference type="InterPro" id="IPR005081">
    <property type="entry name" value="SpoIIGA"/>
</dbReference>
<protein>
    <recommendedName>
        <fullName evidence="1">Sporulation sigma-E factor-processing peptidase</fullName>
        <ecNumber evidence="1">3.4.23.-</ecNumber>
    </recommendedName>
    <alternativeName>
        <fullName evidence="1">Membrane-associated aspartic protease</fullName>
    </alternativeName>
    <alternativeName>
        <fullName evidence="1">Stage II sporulation protein GA</fullName>
    </alternativeName>
</protein>
<feature type="transmembrane region" description="Helical" evidence="3">
    <location>
        <begin position="89"/>
        <end position="109"/>
    </location>
</feature>
<dbReference type="GO" id="GO:0030436">
    <property type="term" value="P:asexual sporulation"/>
    <property type="evidence" value="ECO:0007669"/>
    <property type="project" value="InterPro"/>
</dbReference>
<keyword evidence="1" id="KW-0645">Protease</keyword>
<proteinExistence type="inferred from homology"/>
<evidence type="ECO:0000313" key="4">
    <source>
        <dbReference type="EMBL" id="XDI36569.1"/>
    </source>
</evidence>
<comment type="subunit">
    <text evidence="1">Self-associates. Interacts with SigE. Interacts with SpoIIR.</text>
</comment>
<dbReference type="Pfam" id="PF03419">
    <property type="entry name" value="Peptidase_U4"/>
    <property type="match status" value="1"/>
</dbReference>
<name>A0AB39BS84_9BACI</name>
<dbReference type="NCBIfam" id="TIGR02854">
    <property type="entry name" value="spore_II_GA"/>
    <property type="match status" value="1"/>
</dbReference>
<dbReference type="GO" id="GO:0006508">
    <property type="term" value="P:proteolysis"/>
    <property type="evidence" value="ECO:0007669"/>
    <property type="project" value="UniProtKB-KW"/>
</dbReference>
<keyword evidence="1 3" id="KW-0472">Membrane</keyword>
<keyword evidence="1" id="KW-0064">Aspartyl protease</keyword>
<feature type="active site" evidence="2">
    <location>
        <position position="183"/>
    </location>
</feature>
<evidence type="ECO:0000256" key="3">
    <source>
        <dbReference type="SAM" id="Phobius"/>
    </source>
</evidence>
<gene>
    <name evidence="4" type="primary">spoIIGA</name>
    <name evidence="4" type="ORF">AB3N04_18115</name>
</gene>
<feature type="transmembrane region" description="Helical" evidence="3">
    <location>
        <begin position="34"/>
        <end position="59"/>
    </location>
</feature>
<organism evidence="4">
    <name type="scientific">Alkalihalophilus sp. As8PL</name>
    <dbReference type="NCBI Taxonomy" id="3237103"/>
    <lineage>
        <taxon>Bacteria</taxon>
        <taxon>Bacillati</taxon>
        <taxon>Bacillota</taxon>
        <taxon>Bacilli</taxon>
        <taxon>Bacillales</taxon>
        <taxon>Bacillaceae</taxon>
        <taxon>Alkalihalophilus</taxon>
    </lineage>
</organism>
<comment type="subcellular location">
    <subcellularLocation>
        <location evidence="1">Cell membrane</location>
    </subcellularLocation>
</comment>